<keyword evidence="2" id="KW-0547">Nucleotide-binding</keyword>
<evidence type="ECO:0000256" key="3">
    <source>
        <dbReference type="ARBA" id="ARBA00022777"/>
    </source>
</evidence>
<dbReference type="GO" id="GO:0019205">
    <property type="term" value="F:nucleobase-containing compound kinase activity"/>
    <property type="evidence" value="ECO:0007669"/>
    <property type="project" value="InterPro"/>
</dbReference>
<dbReference type="InterPro" id="IPR027417">
    <property type="entry name" value="P-loop_NTPase"/>
</dbReference>
<dbReference type="EMBL" id="NWUJ01000014">
    <property type="protein sequence ID" value="PFH31574.1"/>
    <property type="molecule type" value="Genomic_DNA"/>
</dbReference>
<dbReference type="RefSeq" id="XP_029215583.1">
    <property type="nucleotide sequence ID" value="XM_029361228.1"/>
</dbReference>
<comment type="similarity">
    <text evidence="4">Belongs to the adenylate kinase family.</text>
</comment>
<dbReference type="GO" id="GO:0005524">
    <property type="term" value="F:ATP binding"/>
    <property type="evidence" value="ECO:0007669"/>
    <property type="project" value="InterPro"/>
</dbReference>
<dbReference type="Pfam" id="PF00406">
    <property type="entry name" value="ADK"/>
    <property type="match status" value="2"/>
</dbReference>
<dbReference type="KEGG" id="bbes:BESB_025480"/>
<dbReference type="PRINTS" id="PR00094">
    <property type="entry name" value="ADENYLTKNASE"/>
</dbReference>
<dbReference type="STRING" id="94643.A0A2A9M2Y1"/>
<keyword evidence="1 4" id="KW-0808">Transferase</keyword>
<organism evidence="5 6">
    <name type="scientific">Besnoitia besnoiti</name>
    <name type="common">Apicomplexan protozoan</name>
    <dbReference type="NCBI Taxonomy" id="94643"/>
    <lineage>
        <taxon>Eukaryota</taxon>
        <taxon>Sar</taxon>
        <taxon>Alveolata</taxon>
        <taxon>Apicomplexa</taxon>
        <taxon>Conoidasida</taxon>
        <taxon>Coccidia</taxon>
        <taxon>Eucoccidiorida</taxon>
        <taxon>Eimeriorina</taxon>
        <taxon>Sarcocystidae</taxon>
        <taxon>Besnoitia</taxon>
    </lineage>
</organism>
<dbReference type="GO" id="GO:0006139">
    <property type="term" value="P:nucleobase-containing compound metabolic process"/>
    <property type="evidence" value="ECO:0007669"/>
    <property type="project" value="InterPro"/>
</dbReference>
<dbReference type="GeneID" id="40307600"/>
<name>A0A2A9M2Y1_BESBE</name>
<reference evidence="5 6" key="1">
    <citation type="submission" date="2017-09" db="EMBL/GenBank/DDBJ databases">
        <title>Genome sequencing of Besnoitia besnoiti strain Bb-Ger1.</title>
        <authorList>
            <person name="Schares G."/>
            <person name="Venepally P."/>
            <person name="Lorenzi H.A."/>
        </authorList>
    </citation>
    <scope>NUCLEOTIDE SEQUENCE [LARGE SCALE GENOMIC DNA]</scope>
    <source>
        <strain evidence="5 6">Bb-Ger1</strain>
    </source>
</reference>
<comment type="caution">
    <text evidence="5">The sequence shown here is derived from an EMBL/GenBank/DDBJ whole genome shotgun (WGS) entry which is preliminary data.</text>
</comment>
<accession>A0A2A9M2Y1</accession>
<evidence type="ECO:0000256" key="1">
    <source>
        <dbReference type="ARBA" id="ARBA00022679"/>
    </source>
</evidence>
<sequence>MLISFLVGSDTPILLLEKSKCPSQRRLKACSLRRLSFNGLLQGSKRSQICDRLADSHDLIHIHAGRLIRAFLEKNNETLESRCIQNGDLVPDQIAIDAVIPAIRKHQRRGCIINGFPRTRVQAVAMQESRIVPDKFIVLQVPSSELSASFQLHRAAERDEREHVDSLLGVAADPEEVQPPEAGLLSSNQNSKKVQAYERHIASIMQQYCSAYHIIDSSAIQDETLRRIRIIGPRGSGKSTQAELLADWYGVVHFDALQIIRELAITNPTAREALRLAEEKGDLLPQDILLPVLLNRLRQADCAQRGWVLEGFPQTSSQAEWLRHARLTPTQLIALDVESVGPDTVT</sequence>
<dbReference type="OrthoDB" id="522106at2759"/>
<dbReference type="VEuPathDB" id="ToxoDB:BESB_025480"/>
<evidence type="ECO:0000256" key="2">
    <source>
        <dbReference type="ARBA" id="ARBA00022741"/>
    </source>
</evidence>
<dbReference type="SUPFAM" id="SSF52540">
    <property type="entry name" value="P-loop containing nucleoside triphosphate hydrolases"/>
    <property type="match status" value="2"/>
</dbReference>
<gene>
    <name evidence="5" type="ORF">BESB_025480</name>
</gene>
<dbReference type="Gene3D" id="3.40.50.300">
    <property type="entry name" value="P-loop containing nucleotide triphosphate hydrolases"/>
    <property type="match status" value="2"/>
</dbReference>
<dbReference type="Proteomes" id="UP000224006">
    <property type="component" value="Unassembled WGS sequence"/>
</dbReference>
<evidence type="ECO:0000313" key="6">
    <source>
        <dbReference type="Proteomes" id="UP000224006"/>
    </source>
</evidence>
<keyword evidence="3 4" id="KW-0418">Kinase</keyword>
<evidence type="ECO:0000313" key="5">
    <source>
        <dbReference type="EMBL" id="PFH31574.1"/>
    </source>
</evidence>
<dbReference type="PANTHER" id="PTHR23359">
    <property type="entry name" value="NUCLEOTIDE KINASE"/>
    <property type="match status" value="1"/>
</dbReference>
<evidence type="ECO:0000256" key="4">
    <source>
        <dbReference type="RuleBase" id="RU003330"/>
    </source>
</evidence>
<keyword evidence="6" id="KW-1185">Reference proteome</keyword>
<proteinExistence type="inferred from homology"/>
<dbReference type="AlphaFoldDB" id="A0A2A9M2Y1"/>
<dbReference type="InterPro" id="IPR000850">
    <property type="entry name" value="Adenylat/UMP-CMP_kin"/>
</dbReference>
<protein>
    <submittedName>
        <fullName evidence="5">Adenylate kinase</fullName>
    </submittedName>
</protein>